<dbReference type="InterPro" id="IPR045187">
    <property type="entry name" value="CcO_II"/>
</dbReference>
<comment type="similarity">
    <text evidence="3">Belongs to the cytochrome c oxidase subunit 2 family.</text>
</comment>
<evidence type="ECO:0000313" key="9">
    <source>
        <dbReference type="Proteomes" id="UP000231279"/>
    </source>
</evidence>
<dbReference type="PROSITE" id="PS50857">
    <property type="entry name" value="COX2_CUA"/>
    <property type="match status" value="1"/>
</dbReference>
<dbReference type="EMBL" id="NKXS01011750">
    <property type="protein sequence ID" value="PIM97018.1"/>
    <property type="molecule type" value="Genomic_DNA"/>
</dbReference>
<dbReference type="InterPro" id="IPR008972">
    <property type="entry name" value="Cupredoxin"/>
</dbReference>
<dbReference type="Pfam" id="PF00116">
    <property type="entry name" value="COX2"/>
    <property type="match status" value="1"/>
</dbReference>
<sequence length="115" mass="12606">MLDLDSNFPRLLGCSSSLTIPLGFTSRFLVSSTDVIHSFSMPSLALKVDALPGRINQIFSLPVMGGVFFGQCSEICGSNHSFIPIILKVVDYDLYSRYSTISLLNDVLEVDNVNI</sequence>
<evidence type="ECO:0000256" key="6">
    <source>
        <dbReference type="ARBA" id="ARBA00049512"/>
    </source>
</evidence>
<accession>A0A2G9FV85</accession>
<comment type="cofactor">
    <cofactor evidence="1">
        <name>Cu cation</name>
        <dbReference type="ChEBI" id="CHEBI:23378"/>
    </cofactor>
</comment>
<comment type="subcellular location">
    <subcellularLocation>
        <location evidence="2">Membrane</location>
    </subcellularLocation>
</comment>
<comment type="catalytic activity">
    <reaction evidence="6">
        <text>4 Fe(II)-[cytochrome c] + O2 + 8 H(+)(in) = 4 Fe(III)-[cytochrome c] + 2 H2O + 4 H(+)(out)</text>
        <dbReference type="Rhea" id="RHEA:11436"/>
        <dbReference type="Rhea" id="RHEA-COMP:10350"/>
        <dbReference type="Rhea" id="RHEA-COMP:14399"/>
        <dbReference type="ChEBI" id="CHEBI:15377"/>
        <dbReference type="ChEBI" id="CHEBI:15378"/>
        <dbReference type="ChEBI" id="CHEBI:15379"/>
        <dbReference type="ChEBI" id="CHEBI:29033"/>
        <dbReference type="ChEBI" id="CHEBI:29034"/>
        <dbReference type="EC" id="7.1.1.9"/>
    </reaction>
    <physiologicalReaction direction="left-to-right" evidence="6">
        <dbReference type="Rhea" id="RHEA:11437"/>
    </physiologicalReaction>
</comment>
<dbReference type="GO" id="GO:0005507">
    <property type="term" value="F:copper ion binding"/>
    <property type="evidence" value="ECO:0007669"/>
    <property type="project" value="InterPro"/>
</dbReference>
<evidence type="ECO:0000259" key="7">
    <source>
        <dbReference type="PROSITE" id="PS50857"/>
    </source>
</evidence>
<dbReference type="GO" id="GO:0004129">
    <property type="term" value="F:cytochrome-c oxidase activity"/>
    <property type="evidence" value="ECO:0007669"/>
    <property type="project" value="UniProtKB-EC"/>
</dbReference>
<evidence type="ECO:0000256" key="3">
    <source>
        <dbReference type="ARBA" id="ARBA00007866"/>
    </source>
</evidence>
<reference evidence="9" key="1">
    <citation type="journal article" date="2018" name="Gigascience">
        <title>Genome assembly of the Pink Ipe (Handroanthus impetiginosus, Bignoniaceae), a highly valued, ecologically keystone Neotropical timber forest tree.</title>
        <authorList>
            <person name="Silva-Junior O.B."/>
            <person name="Grattapaglia D."/>
            <person name="Novaes E."/>
            <person name="Collevatti R.G."/>
        </authorList>
    </citation>
    <scope>NUCLEOTIDE SEQUENCE [LARGE SCALE GENOMIC DNA]</scope>
    <source>
        <strain evidence="9">cv. UFG-1</strain>
    </source>
</reference>
<dbReference type="GO" id="GO:0016491">
    <property type="term" value="F:oxidoreductase activity"/>
    <property type="evidence" value="ECO:0007669"/>
    <property type="project" value="UniProtKB-KW"/>
</dbReference>
<keyword evidence="4" id="KW-0472">Membrane</keyword>
<comment type="caution">
    <text evidence="8">The sequence shown here is derived from an EMBL/GenBank/DDBJ whole genome shotgun (WGS) entry which is preliminary data.</text>
</comment>
<protein>
    <recommendedName>
        <fullName evidence="5">Cytochrome c oxidase polypeptide II</fullName>
    </recommendedName>
</protein>
<dbReference type="PANTHER" id="PTHR22888:SF9">
    <property type="entry name" value="CYTOCHROME C OXIDASE SUBUNIT 2"/>
    <property type="match status" value="1"/>
</dbReference>
<dbReference type="SUPFAM" id="SSF49503">
    <property type="entry name" value="Cupredoxins"/>
    <property type="match status" value="1"/>
</dbReference>
<keyword evidence="8" id="KW-0560">Oxidoreductase</keyword>
<dbReference type="GO" id="GO:0016020">
    <property type="term" value="C:membrane"/>
    <property type="evidence" value="ECO:0007669"/>
    <property type="project" value="UniProtKB-SubCell"/>
</dbReference>
<organism evidence="8 9">
    <name type="scientific">Handroanthus impetiginosus</name>
    <dbReference type="NCBI Taxonomy" id="429701"/>
    <lineage>
        <taxon>Eukaryota</taxon>
        <taxon>Viridiplantae</taxon>
        <taxon>Streptophyta</taxon>
        <taxon>Embryophyta</taxon>
        <taxon>Tracheophyta</taxon>
        <taxon>Spermatophyta</taxon>
        <taxon>Magnoliopsida</taxon>
        <taxon>eudicotyledons</taxon>
        <taxon>Gunneridae</taxon>
        <taxon>Pentapetalae</taxon>
        <taxon>asterids</taxon>
        <taxon>lamiids</taxon>
        <taxon>Lamiales</taxon>
        <taxon>Bignoniaceae</taxon>
        <taxon>Crescentiina</taxon>
        <taxon>Tabebuia alliance</taxon>
        <taxon>Handroanthus</taxon>
    </lineage>
</organism>
<evidence type="ECO:0000313" key="8">
    <source>
        <dbReference type="EMBL" id="PIM97018.1"/>
    </source>
</evidence>
<evidence type="ECO:0000256" key="4">
    <source>
        <dbReference type="ARBA" id="ARBA00023136"/>
    </source>
</evidence>
<dbReference type="PRINTS" id="PR01166">
    <property type="entry name" value="CYCOXIDASEII"/>
</dbReference>
<dbReference type="GO" id="GO:0042773">
    <property type="term" value="P:ATP synthesis coupled electron transport"/>
    <property type="evidence" value="ECO:0007669"/>
    <property type="project" value="TreeGrafter"/>
</dbReference>
<evidence type="ECO:0000256" key="1">
    <source>
        <dbReference type="ARBA" id="ARBA00001935"/>
    </source>
</evidence>
<evidence type="ECO:0000256" key="5">
    <source>
        <dbReference type="ARBA" id="ARBA00031389"/>
    </source>
</evidence>
<evidence type="ECO:0000256" key="2">
    <source>
        <dbReference type="ARBA" id="ARBA00004370"/>
    </source>
</evidence>
<dbReference type="STRING" id="429701.A0A2G9FV85"/>
<gene>
    <name evidence="8" type="ORF">CDL12_30520</name>
</gene>
<name>A0A2G9FV85_9LAMI</name>
<dbReference type="PANTHER" id="PTHR22888">
    <property type="entry name" value="CYTOCHROME C OXIDASE, SUBUNIT II"/>
    <property type="match status" value="1"/>
</dbReference>
<feature type="domain" description="Cytochrome oxidase subunit II copper A binding" evidence="7">
    <location>
        <begin position="1"/>
        <end position="101"/>
    </location>
</feature>
<keyword evidence="9" id="KW-1185">Reference proteome</keyword>
<proteinExistence type="inferred from homology"/>
<dbReference type="InterPro" id="IPR002429">
    <property type="entry name" value="CcO_II-like_C"/>
</dbReference>
<dbReference type="AlphaFoldDB" id="A0A2G9FV85"/>
<dbReference type="OrthoDB" id="539285at2759"/>
<dbReference type="Gene3D" id="2.60.40.420">
    <property type="entry name" value="Cupredoxins - blue copper proteins"/>
    <property type="match status" value="1"/>
</dbReference>
<dbReference type="Proteomes" id="UP000231279">
    <property type="component" value="Unassembled WGS sequence"/>
</dbReference>